<dbReference type="Pfam" id="PF05175">
    <property type="entry name" value="MTS"/>
    <property type="match status" value="1"/>
</dbReference>
<protein>
    <recommendedName>
        <fullName evidence="4">Methyltransferase small domain-containing protein</fullName>
    </recommendedName>
</protein>
<sequence length="596" mass="62647">MSGIIAETKGVRLGGLKKKASRNPGLAQALSIQGLGYTEEARAGLFDPDVPTACKHGQQVRALFRTHGYTQTRVGAFLPADPTSPRRVYSGNSFFDLRHSFELPSDNPTPLEVLAHLFLFGFSLPRSEAEAALGPSLDTLTSSGLLLEDLVVKNNLVPAYQVFVLDHACFAPSPSDPPLPPVYVLTDWSLECLRPPKYAVMPVGYDSLELIACHACDAPPSSCRVLDLCCGGGTQGIAYLGWHSDLEPPAQPHTFADVNPRAARMCSANLALNFGAEFVGSSTAVVVSDAFGSVPGGVGGFHRVLCNPPFVAVPDSAWVDVPEALQPSLYASGGPDGNAVLRKIFGELERFLGEGGCLVMVTELPNVLSSCGLVADMIGEGGARADVRIAYCVPDVETVEEYAGVRAKEREEFGTGAEYEAEIGASVGVSDRALVLLRVEFGTEAPLQVLSAFSQWYYVALFFDEEGRDRCRALAKDAALDETALETIVGEHVTLAFGGGGRLLGSSVTEVEDAVREVVGTYVEVDLTRVVADDKSVVAAAEVVAGGGAGEAAVARAVAISGQNLHVTLSHAQDVAAARSNELLAKGAGGGELENA</sequence>
<dbReference type="InterPro" id="IPR007848">
    <property type="entry name" value="Small_mtfrase_dom"/>
</dbReference>
<dbReference type="InterPro" id="IPR029063">
    <property type="entry name" value="SAM-dependent_MTases_sf"/>
</dbReference>
<feature type="non-terminal residue" evidence="5">
    <location>
        <position position="596"/>
    </location>
</feature>
<keyword evidence="1" id="KW-0489">Methyltransferase</keyword>
<reference evidence="5 6" key="1">
    <citation type="journal article" date="2023" name="Commun. Biol.">
        <title>Genome analysis of Parmales, the sister group of diatoms, reveals the evolutionary specialization of diatoms from phago-mixotrophs to photoautotrophs.</title>
        <authorList>
            <person name="Ban H."/>
            <person name="Sato S."/>
            <person name="Yoshikawa S."/>
            <person name="Yamada K."/>
            <person name="Nakamura Y."/>
            <person name="Ichinomiya M."/>
            <person name="Sato N."/>
            <person name="Blanc-Mathieu R."/>
            <person name="Endo H."/>
            <person name="Kuwata A."/>
            <person name="Ogata H."/>
        </authorList>
    </citation>
    <scope>NUCLEOTIDE SEQUENCE [LARGE SCALE GENOMIC DNA]</scope>
</reference>
<keyword evidence="3" id="KW-0949">S-adenosyl-L-methionine</keyword>
<dbReference type="InterPro" id="IPR052190">
    <property type="entry name" value="Euk-Arch_PrmC-MTase"/>
</dbReference>
<dbReference type="Proteomes" id="UP001165060">
    <property type="component" value="Unassembled WGS sequence"/>
</dbReference>
<evidence type="ECO:0000256" key="2">
    <source>
        <dbReference type="ARBA" id="ARBA00022679"/>
    </source>
</evidence>
<dbReference type="PANTHER" id="PTHR45875">
    <property type="entry name" value="METHYLTRANSFERASE N6AMT1"/>
    <property type="match status" value="1"/>
</dbReference>
<dbReference type="EMBL" id="BRYB01006576">
    <property type="protein sequence ID" value="GMI52114.1"/>
    <property type="molecule type" value="Genomic_DNA"/>
</dbReference>
<feature type="domain" description="Methyltransferase small" evidence="4">
    <location>
        <begin position="222"/>
        <end position="312"/>
    </location>
</feature>
<dbReference type="Gene3D" id="3.40.50.150">
    <property type="entry name" value="Vaccinia Virus protein VP39"/>
    <property type="match status" value="1"/>
</dbReference>
<evidence type="ECO:0000256" key="1">
    <source>
        <dbReference type="ARBA" id="ARBA00022603"/>
    </source>
</evidence>
<comment type="caution">
    <text evidence="5">The sequence shown here is derived from an EMBL/GenBank/DDBJ whole genome shotgun (WGS) entry which is preliminary data.</text>
</comment>
<evidence type="ECO:0000256" key="3">
    <source>
        <dbReference type="ARBA" id="ARBA00022691"/>
    </source>
</evidence>
<evidence type="ECO:0000313" key="6">
    <source>
        <dbReference type="Proteomes" id="UP001165060"/>
    </source>
</evidence>
<gene>
    <name evidence="5" type="ORF">TeGR_g9316</name>
</gene>
<proteinExistence type="predicted"/>
<dbReference type="CDD" id="cd02440">
    <property type="entry name" value="AdoMet_MTases"/>
    <property type="match status" value="1"/>
</dbReference>
<organism evidence="5 6">
    <name type="scientific">Tetraparma gracilis</name>
    <dbReference type="NCBI Taxonomy" id="2962635"/>
    <lineage>
        <taxon>Eukaryota</taxon>
        <taxon>Sar</taxon>
        <taxon>Stramenopiles</taxon>
        <taxon>Ochrophyta</taxon>
        <taxon>Bolidophyceae</taxon>
        <taxon>Parmales</taxon>
        <taxon>Triparmaceae</taxon>
        <taxon>Tetraparma</taxon>
    </lineage>
</organism>
<dbReference type="PANTHER" id="PTHR45875:SF1">
    <property type="entry name" value="METHYLTRANSFERASE N6AMT1"/>
    <property type="match status" value="1"/>
</dbReference>
<accession>A0ABQ6NAF3</accession>
<keyword evidence="2" id="KW-0808">Transferase</keyword>
<name>A0ABQ6NAF3_9STRA</name>
<evidence type="ECO:0000313" key="5">
    <source>
        <dbReference type="EMBL" id="GMI52114.1"/>
    </source>
</evidence>
<dbReference type="SUPFAM" id="SSF53335">
    <property type="entry name" value="S-adenosyl-L-methionine-dependent methyltransferases"/>
    <property type="match status" value="1"/>
</dbReference>
<keyword evidence="6" id="KW-1185">Reference proteome</keyword>
<evidence type="ECO:0000259" key="4">
    <source>
        <dbReference type="Pfam" id="PF05175"/>
    </source>
</evidence>